<feature type="region of interest" description="Disordered" evidence="1">
    <location>
        <begin position="188"/>
        <end position="208"/>
    </location>
</feature>
<organism evidence="2 3">
    <name type="scientific">Basidiobolus ranarum</name>
    <dbReference type="NCBI Taxonomy" id="34480"/>
    <lineage>
        <taxon>Eukaryota</taxon>
        <taxon>Fungi</taxon>
        <taxon>Fungi incertae sedis</taxon>
        <taxon>Zoopagomycota</taxon>
        <taxon>Entomophthoromycotina</taxon>
        <taxon>Basidiobolomycetes</taxon>
        <taxon>Basidiobolales</taxon>
        <taxon>Basidiobolaceae</taxon>
        <taxon>Basidiobolus</taxon>
    </lineage>
</organism>
<comment type="caution">
    <text evidence="2">The sequence shown here is derived from an EMBL/GenBank/DDBJ whole genome shotgun (WGS) entry which is preliminary data.</text>
</comment>
<proteinExistence type="predicted"/>
<evidence type="ECO:0000313" key="2">
    <source>
        <dbReference type="EMBL" id="KAK9768692.1"/>
    </source>
</evidence>
<protein>
    <submittedName>
        <fullName evidence="2">Uncharacterized protein</fullName>
    </submittedName>
</protein>
<keyword evidence="3" id="KW-1185">Reference proteome</keyword>
<evidence type="ECO:0000256" key="1">
    <source>
        <dbReference type="SAM" id="MobiDB-lite"/>
    </source>
</evidence>
<accession>A0ABR2X4J5</accession>
<evidence type="ECO:0000313" key="3">
    <source>
        <dbReference type="Proteomes" id="UP001479436"/>
    </source>
</evidence>
<sequence>MFPGNSGRFKVYGRSFIQGIAELPSFFQQQTSLLSRLALRKSGNLLGFLAARPLLMDKPYWREDQLRNWHICEQTFRVKRDDALEPYFLIHQRFFEDITNNRTTVSIKHEDVKLPSPYTIYFLSMAASTESRYPSSIKPKITQKPHKASLFTLNSPRSSSTIASSFASAMVCSDSSMALRGFDNSRSLMLPDSDKSDEPVTAANLAYK</sequence>
<dbReference type="Proteomes" id="UP001479436">
    <property type="component" value="Unassembled WGS sequence"/>
</dbReference>
<reference evidence="2 3" key="1">
    <citation type="submission" date="2023-04" db="EMBL/GenBank/DDBJ databases">
        <title>Genome of Basidiobolus ranarum AG-B5.</title>
        <authorList>
            <person name="Stajich J.E."/>
            <person name="Carter-House D."/>
            <person name="Gryganskyi A."/>
        </authorList>
    </citation>
    <scope>NUCLEOTIDE SEQUENCE [LARGE SCALE GENOMIC DNA]</scope>
    <source>
        <strain evidence="2 3">AG-B5</strain>
    </source>
</reference>
<name>A0ABR2X4J5_9FUNG</name>
<dbReference type="EMBL" id="JASJQH010000008">
    <property type="protein sequence ID" value="KAK9768692.1"/>
    <property type="molecule type" value="Genomic_DNA"/>
</dbReference>
<gene>
    <name evidence="2" type="ORF">K7432_000448</name>
</gene>